<feature type="compositionally biased region" description="Polar residues" evidence="18">
    <location>
        <begin position="470"/>
        <end position="480"/>
    </location>
</feature>
<dbReference type="InterPro" id="IPR036396">
    <property type="entry name" value="Cyt_P450_sf"/>
</dbReference>
<dbReference type="HOGENOM" id="CLU_001570_7_0_1"/>
<dbReference type="SUPFAM" id="SSF48264">
    <property type="entry name" value="Cytochrome P450"/>
    <property type="match status" value="1"/>
</dbReference>
<dbReference type="GO" id="GO:0005829">
    <property type="term" value="C:cytosol"/>
    <property type="evidence" value="ECO:0007669"/>
    <property type="project" value="TreeGrafter"/>
</dbReference>
<evidence type="ECO:0000256" key="6">
    <source>
        <dbReference type="ARBA" id="ARBA00022643"/>
    </source>
</evidence>
<dbReference type="SUPFAM" id="SSF52218">
    <property type="entry name" value="Flavoproteins"/>
    <property type="match status" value="1"/>
</dbReference>
<feature type="domain" description="Flavodoxin-like" evidence="19">
    <location>
        <begin position="505"/>
        <end position="646"/>
    </location>
</feature>
<keyword evidence="3 16" id="KW-0813">Transport</keyword>
<evidence type="ECO:0000256" key="8">
    <source>
        <dbReference type="ARBA" id="ARBA00022827"/>
    </source>
</evidence>
<feature type="region of interest" description="Disordered" evidence="18">
    <location>
        <begin position="470"/>
        <end position="503"/>
    </location>
</feature>
<dbReference type="InterPro" id="IPR023206">
    <property type="entry name" value="Bifunctional_P450_P450_red"/>
</dbReference>
<keyword evidence="10 16" id="KW-0249">Electron transport</keyword>
<dbReference type="InterPro" id="IPR023173">
    <property type="entry name" value="NADPH_Cyt_P450_Rdtase_alpha"/>
</dbReference>
<evidence type="ECO:0000313" key="22">
    <source>
        <dbReference type="Proteomes" id="UP000016933"/>
    </source>
</evidence>
<dbReference type="InterPro" id="IPR017927">
    <property type="entry name" value="FAD-bd_FR_type"/>
</dbReference>
<accession>N1Q0F1</accession>
<comment type="catalytic activity">
    <reaction evidence="14 16">
        <text>an organic molecule + reduced [NADPH--hemoprotein reductase] + O2 = an alcohol + oxidized [NADPH--hemoprotein reductase] + H2O + H(+)</text>
        <dbReference type="Rhea" id="RHEA:17149"/>
        <dbReference type="Rhea" id="RHEA-COMP:11964"/>
        <dbReference type="Rhea" id="RHEA-COMP:11965"/>
        <dbReference type="ChEBI" id="CHEBI:15377"/>
        <dbReference type="ChEBI" id="CHEBI:15378"/>
        <dbReference type="ChEBI" id="CHEBI:15379"/>
        <dbReference type="ChEBI" id="CHEBI:30879"/>
        <dbReference type="ChEBI" id="CHEBI:57618"/>
        <dbReference type="ChEBI" id="CHEBI:58210"/>
        <dbReference type="ChEBI" id="CHEBI:142491"/>
        <dbReference type="EC" id="1.14.14.1"/>
    </reaction>
</comment>
<comment type="cofactor">
    <cofactor evidence="16">
        <name>FAD</name>
        <dbReference type="ChEBI" id="CHEBI:57692"/>
    </cofactor>
    <cofactor evidence="16">
        <name>FMN</name>
        <dbReference type="ChEBI" id="CHEBI:58210"/>
    </cofactor>
</comment>
<dbReference type="PANTHER" id="PTHR19384:SF127">
    <property type="entry name" value="BIFUNCTIONAL CYTOCHROME P450_NADPH--P450 REDUCTASE"/>
    <property type="match status" value="1"/>
</dbReference>
<feature type="binding site" description="axial binding residue" evidence="17">
    <location>
        <position position="410"/>
    </location>
    <ligand>
        <name>heme</name>
        <dbReference type="ChEBI" id="CHEBI:30413"/>
    </ligand>
    <ligandPart>
        <name>Fe</name>
        <dbReference type="ChEBI" id="CHEBI:18248"/>
    </ligandPart>
</feature>
<dbReference type="Gene3D" id="3.40.50.80">
    <property type="entry name" value="Nucleotide-binding domain of ferredoxin-NADP reductase (FNR) module"/>
    <property type="match status" value="1"/>
</dbReference>
<dbReference type="PRINTS" id="PR00385">
    <property type="entry name" value="P450"/>
</dbReference>
<evidence type="ECO:0000256" key="14">
    <source>
        <dbReference type="ARBA" id="ARBA00047827"/>
    </source>
</evidence>
<keyword evidence="5 16" id="KW-0285">Flavoprotein</keyword>
<evidence type="ECO:0000256" key="9">
    <source>
        <dbReference type="ARBA" id="ARBA00022857"/>
    </source>
</evidence>
<keyword evidence="13 16" id="KW-0503">Monooxygenase</keyword>
<evidence type="ECO:0000256" key="13">
    <source>
        <dbReference type="ARBA" id="ARBA00023033"/>
    </source>
</evidence>
<comment type="catalytic activity">
    <reaction evidence="15 16">
        <text>2 oxidized [cytochrome P450] + NADPH = 2 reduced [cytochrome P450] + NADP(+) + H(+)</text>
        <dbReference type="Rhea" id="RHEA:24040"/>
        <dbReference type="Rhea" id="RHEA-COMP:14627"/>
        <dbReference type="Rhea" id="RHEA-COMP:14628"/>
        <dbReference type="ChEBI" id="CHEBI:15378"/>
        <dbReference type="ChEBI" id="CHEBI:55376"/>
        <dbReference type="ChEBI" id="CHEBI:57783"/>
        <dbReference type="ChEBI" id="CHEBI:58349"/>
        <dbReference type="ChEBI" id="CHEBI:60344"/>
        <dbReference type="EC" id="1.6.2.4"/>
    </reaction>
</comment>
<dbReference type="InterPro" id="IPR017938">
    <property type="entry name" value="Riboflavin_synthase-like_b-brl"/>
</dbReference>
<dbReference type="EC" id="1.6.2.4" evidence="16"/>
<dbReference type="EC" id="1.14.14.1" evidence="16"/>
<dbReference type="Pfam" id="PF00067">
    <property type="entry name" value="p450"/>
    <property type="match status" value="1"/>
</dbReference>
<keyword evidence="7 16" id="KW-0479">Metal-binding</keyword>
<dbReference type="GO" id="GO:0020037">
    <property type="term" value="F:heme binding"/>
    <property type="evidence" value="ECO:0007669"/>
    <property type="project" value="UniProtKB-UniRule"/>
</dbReference>
<dbReference type="PROSITE" id="PS00086">
    <property type="entry name" value="CYTOCHROME_P450"/>
    <property type="match status" value="1"/>
</dbReference>
<dbReference type="InterPro" id="IPR001128">
    <property type="entry name" value="Cyt_P450"/>
</dbReference>
<evidence type="ECO:0000256" key="15">
    <source>
        <dbReference type="ARBA" id="ARBA00049342"/>
    </source>
</evidence>
<dbReference type="GO" id="GO:0005506">
    <property type="term" value="F:iron ion binding"/>
    <property type="evidence" value="ECO:0007669"/>
    <property type="project" value="UniProtKB-UniRule"/>
</dbReference>
<evidence type="ECO:0000256" key="1">
    <source>
        <dbReference type="ARBA" id="ARBA00001971"/>
    </source>
</evidence>
<dbReference type="Pfam" id="PF00667">
    <property type="entry name" value="FAD_binding_1"/>
    <property type="match status" value="1"/>
</dbReference>
<dbReference type="Gene3D" id="1.10.630.10">
    <property type="entry name" value="Cytochrome P450"/>
    <property type="match status" value="1"/>
</dbReference>
<evidence type="ECO:0000256" key="4">
    <source>
        <dbReference type="ARBA" id="ARBA00022617"/>
    </source>
</evidence>
<comment type="similarity">
    <text evidence="2 16">In the N-terminal section; belongs to the cytochrome P450 family.</text>
</comment>
<evidence type="ECO:0000256" key="7">
    <source>
        <dbReference type="ARBA" id="ARBA00022723"/>
    </source>
</evidence>
<evidence type="ECO:0000256" key="10">
    <source>
        <dbReference type="ARBA" id="ARBA00022982"/>
    </source>
</evidence>
<sequence>MALDKRDTIEIPHPRALPLVGNLFAVTGEVPILQIADLGKQYGEIFSLYLGGQRRIFVSSQAMMHELCDEKRFKKTVGNALKELRSGVHDGLFTAYDGEENWLTAHRVLVPAFGPLNINGMFNDMKDIASQLVLKWARHGESYRIPVSDDFTRLTLDTLALCAMDFRFNSFYTEEMHPFVDSMVNFLKYADVRAKRPAFMAPFYSADEKKWFADQAYMRDLANSIVKDRRSKADQPKDLLNAMINGKDPKTGKPLTDDSAIDNMITFLIAGHETTSGMLSFVFYYLLRHPEAYRKAQQEVDDVVGRESVRPEHLNKLPYITAILRETARLQSTAPAFALAPRSEKGEILGGKYFVGPDEAVLAVLHNVHRDPAVYGEDAEEFVPERMLDEEFEKLPPNSWKPFGNGARGCIGRPFAWQEMMLVMAMLLQYYNFTLDDPQYNLKIAFTLTIKPKDLYMKATLREGWTARSVEQSLSGSTPGAPNEPSVRPAIDRPAVDSDGTGKPMTILYGSNSGTCEAFAQTLAADATAHGFAATKVQSMDSARQKLPTEEPVIIITASYEGQPCDNAGLFLDWLQNLPSHQKLRTNFAVFGCGHSDWKRTFHKVPITIDDRLEKAGGERLCEIGLANAANACMMSDFQTWEDQTLWPALQKKYSTGDAESGEAKMSQNVSIEVFSNRASNLRSDVYEAKVVATQLLTAADVPEKKNIELQLPSTMTYKAGDYCAVLPLNPPELVHRVMARFGLPWDAMLKITSRTGSQLPTEHPVSAQTLLSAYVELSQPATKRNVAMLIEASDEELIKNELTKLSGDEFTSGMSDKRVSLLDLLEKYPTIQLPLGAFVGCLISMRVRQYSISSSPLSDATKLSLTYAVLDEPSLSGSGRHVGVASHYLSTLRPNDVIHVSVKPSHQAFHLPTDAENTPIVMIAAGTGLAPFRGFIQERAAQIGSGRGLAAAHLYFGCRHPSQDDLYREELDFWEKIGAVAVHRAYSQAPEKSSGYKHVDEAVLADKELLLELWEQNARVYVCGSRGLGESAKSACIEIAREAARKQCKSDSDEALDKWFESIRNERYSTDVFA</sequence>
<dbReference type="OrthoDB" id="1470350at2759"/>
<comment type="cofactor">
    <cofactor evidence="1 16 17">
        <name>heme</name>
        <dbReference type="ChEBI" id="CHEBI:30413"/>
    </cofactor>
</comment>
<reference evidence="21 22" key="2">
    <citation type="journal article" date="2012" name="PLoS Pathog.">
        <title>Diverse lifestyles and strategies of plant pathogenesis encoded in the genomes of eighteen Dothideomycetes fungi.</title>
        <authorList>
            <person name="Ohm R.A."/>
            <person name="Feau N."/>
            <person name="Henrissat B."/>
            <person name="Schoch C.L."/>
            <person name="Horwitz B.A."/>
            <person name="Barry K.W."/>
            <person name="Condon B.J."/>
            <person name="Copeland A.C."/>
            <person name="Dhillon B."/>
            <person name="Glaser F."/>
            <person name="Hesse C.N."/>
            <person name="Kosti I."/>
            <person name="LaButti K."/>
            <person name="Lindquist E.A."/>
            <person name="Lucas S."/>
            <person name="Salamov A.A."/>
            <person name="Bradshaw R.E."/>
            <person name="Ciuffetti L."/>
            <person name="Hamelin R.C."/>
            <person name="Kema G.H.J."/>
            <person name="Lawrence C."/>
            <person name="Scott J.A."/>
            <person name="Spatafora J.W."/>
            <person name="Turgeon B.G."/>
            <person name="de Wit P.J.G.M."/>
            <person name="Zhong S."/>
            <person name="Goodwin S.B."/>
            <person name="Grigoriev I.V."/>
        </authorList>
    </citation>
    <scope>NUCLEOTIDE SEQUENCE [LARGE SCALE GENOMIC DNA]</scope>
    <source>
        <strain evidence="22">NZE10 / CBS 128990</strain>
    </source>
</reference>
<gene>
    <name evidence="21" type="ORF">DOTSEDRAFT_84595</name>
</gene>
<dbReference type="Pfam" id="PF00258">
    <property type="entry name" value="Flavodoxin_1"/>
    <property type="match status" value="1"/>
</dbReference>
<dbReference type="FunFam" id="2.40.30.10:FF:000198">
    <property type="entry name" value="Bifunctional cytochrome P450/NADPH--P450 reductase"/>
    <property type="match status" value="1"/>
</dbReference>
<dbReference type="GO" id="GO:0070330">
    <property type="term" value="F:aromatase activity"/>
    <property type="evidence" value="ECO:0007669"/>
    <property type="project" value="UniProtKB-UniRule"/>
</dbReference>
<dbReference type="CDD" id="cd06206">
    <property type="entry name" value="bifunctional_CYPOR"/>
    <property type="match status" value="1"/>
</dbReference>
<evidence type="ECO:0000259" key="20">
    <source>
        <dbReference type="PROSITE" id="PS51384"/>
    </source>
</evidence>
<dbReference type="Gene3D" id="3.40.50.360">
    <property type="match status" value="1"/>
</dbReference>
<dbReference type="InterPro" id="IPR002401">
    <property type="entry name" value="Cyt_P450_E_grp-I"/>
</dbReference>
<dbReference type="GO" id="GO:0003958">
    <property type="term" value="F:NADPH-hemoprotein reductase activity"/>
    <property type="evidence" value="ECO:0007669"/>
    <property type="project" value="UniProtKB-UniRule"/>
</dbReference>
<dbReference type="InterPro" id="IPR008254">
    <property type="entry name" value="Flavodoxin/NO_synth"/>
</dbReference>
<dbReference type="InterPro" id="IPR029039">
    <property type="entry name" value="Flavoprotein-like_sf"/>
</dbReference>
<keyword evidence="22" id="KW-1185">Reference proteome</keyword>
<dbReference type="GO" id="GO:0010181">
    <property type="term" value="F:FMN binding"/>
    <property type="evidence" value="ECO:0007669"/>
    <property type="project" value="UniProtKB-UniRule"/>
</dbReference>
<evidence type="ECO:0000256" key="3">
    <source>
        <dbReference type="ARBA" id="ARBA00022448"/>
    </source>
</evidence>
<evidence type="ECO:0000256" key="16">
    <source>
        <dbReference type="PIRNR" id="PIRNR000209"/>
    </source>
</evidence>
<dbReference type="Gene3D" id="1.20.990.10">
    <property type="entry name" value="NADPH-cytochrome p450 Reductase, Chain A, domain 3"/>
    <property type="match status" value="1"/>
</dbReference>
<dbReference type="PROSITE" id="PS50902">
    <property type="entry name" value="FLAVODOXIN_LIKE"/>
    <property type="match status" value="1"/>
</dbReference>
<dbReference type="eggNOG" id="KOG1158">
    <property type="taxonomic scope" value="Eukaryota"/>
</dbReference>
<dbReference type="GO" id="GO:0050660">
    <property type="term" value="F:flavin adenine dinucleotide binding"/>
    <property type="evidence" value="ECO:0007669"/>
    <property type="project" value="TreeGrafter"/>
</dbReference>
<dbReference type="STRING" id="675120.N1Q0F1"/>
<evidence type="ECO:0000313" key="21">
    <source>
        <dbReference type="EMBL" id="EME49142.1"/>
    </source>
</evidence>
<dbReference type="SUPFAM" id="SSF63380">
    <property type="entry name" value="Riboflavin synthase domain-like"/>
    <property type="match status" value="1"/>
</dbReference>
<dbReference type="PROSITE" id="PS51384">
    <property type="entry name" value="FAD_FR"/>
    <property type="match status" value="1"/>
</dbReference>
<dbReference type="EMBL" id="KB446535">
    <property type="protein sequence ID" value="EME49142.1"/>
    <property type="molecule type" value="Genomic_DNA"/>
</dbReference>
<keyword evidence="12 16" id="KW-0408">Iron</keyword>
<evidence type="ECO:0000256" key="2">
    <source>
        <dbReference type="ARBA" id="ARBA00010018"/>
    </source>
</evidence>
<dbReference type="PIRSF" id="PIRSF000209">
    <property type="entry name" value="Bifunctional_P450_P450R"/>
    <property type="match status" value="1"/>
</dbReference>
<dbReference type="InterPro" id="IPR001433">
    <property type="entry name" value="OxRdtase_FAD/NAD-bd"/>
</dbReference>
<dbReference type="Pfam" id="PF00175">
    <property type="entry name" value="NAD_binding_1"/>
    <property type="match status" value="1"/>
</dbReference>
<dbReference type="FunFam" id="1.10.630.10:FF:000040">
    <property type="entry name" value="Bifunctional cytochrome P450/NADPH--P450 reductase"/>
    <property type="match status" value="1"/>
</dbReference>
<organism evidence="21 22">
    <name type="scientific">Dothistroma septosporum (strain NZE10 / CBS 128990)</name>
    <name type="common">Red band needle blight fungus</name>
    <name type="synonym">Mycosphaerella pini</name>
    <dbReference type="NCBI Taxonomy" id="675120"/>
    <lineage>
        <taxon>Eukaryota</taxon>
        <taxon>Fungi</taxon>
        <taxon>Dikarya</taxon>
        <taxon>Ascomycota</taxon>
        <taxon>Pezizomycotina</taxon>
        <taxon>Dothideomycetes</taxon>
        <taxon>Dothideomycetidae</taxon>
        <taxon>Mycosphaerellales</taxon>
        <taxon>Mycosphaerellaceae</taxon>
        <taxon>Dothistroma</taxon>
    </lineage>
</organism>
<dbReference type="Gene3D" id="2.40.30.10">
    <property type="entry name" value="Translation factors"/>
    <property type="match status" value="1"/>
</dbReference>
<keyword evidence="6 16" id="KW-0288">FMN</keyword>
<evidence type="ECO:0000256" key="11">
    <source>
        <dbReference type="ARBA" id="ARBA00023002"/>
    </source>
</evidence>
<dbReference type="CDD" id="cd11068">
    <property type="entry name" value="CYP120A1"/>
    <property type="match status" value="1"/>
</dbReference>
<dbReference type="InterPro" id="IPR003097">
    <property type="entry name" value="CysJ-like_FAD-binding"/>
</dbReference>
<dbReference type="AlphaFoldDB" id="N1Q0F1"/>
<dbReference type="SUPFAM" id="SSF52343">
    <property type="entry name" value="Ferredoxin reductase-like, C-terminal NADP-linked domain"/>
    <property type="match status" value="1"/>
</dbReference>
<evidence type="ECO:0000256" key="17">
    <source>
        <dbReference type="PIRSR" id="PIRSR000209-1"/>
    </source>
</evidence>
<evidence type="ECO:0000259" key="19">
    <source>
        <dbReference type="PROSITE" id="PS50902"/>
    </source>
</evidence>
<keyword evidence="8 16" id="KW-0274">FAD</keyword>
<dbReference type="PRINTS" id="PR00463">
    <property type="entry name" value="EP450I"/>
</dbReference>
<dbReference type="PANTHER" id="PTHR19384">
    <property type="entry name" value="NITRIC OXIDE SYNTHASE-RELATED"/>
    <property type="match status" value="1"/>
</dbReference>
<dbReference type="InterPro" id="IPR017972">
    <property type="entry name" value="Cyt_P450_CS"/>
</dbReference>
<name>N1Q0F1_DOTSN</name>
<dbReference type="InterPro" id="IPR039261">
    <property type="entry name" value="FNR_nucleotide-bd"/>
</dbReference>
<keyword evidence="9 16" id="KW-0521">NADP</keyword>
<evidence type="ECO:0000256" key="18">
    <source>
        <dbReference type="SAM" id="MobiDB-lite"/>
    </source>
</evidence>
<feature type="domain" description="FAD-binding FR-type" evidence="20">
    <location>
        <begin position="684"/>
        <end position="913"/>
    </location>
</feature>
<dbReference type="OMA" id="TQLVMKW"/>
<keyword evidence="4 16" id="KW-0349">Heme</keyword>
<dbReference type="eggNOG" id="KOG0157">
    <property type="taxonomic scope" value="Eukaryota"/>
</dbReference>
<proteinExistence type="inferred from homology"/>
<evidence type="ECO:0000256" key="5">
    <source>
        <dbReference type="ARBA" id="ARBA00022630"/>
    </source>
</evidence>
<dbReference type="Proteomes" id="UP000016933">
    <property type="component" value="Unassembled WGS sequence"/>
</dbReference>
<protein>
    <recommendedName>
        <fullName evidence="16">Bifunctional cytochrome P450/NADPH--P450 reductase</fullName>
    </recommendedName>
    <domain>
        <recommendedName>
            <fullName evidence="16">Cytochrome P450</fullName>
            <ecNumber evidence="16">1.14.14.1</ecNumber>
        </recommendedName>
    </domain>
    <domain>
        <recommendedName>
            <fullName evidence="16">NADPH--cytochrome P450 reductase</fullName>
            <ecNumber evidence="16">1.6.2.4</ecNumber>
        </recommendedName>
    </domain>
</protein>
<reference evidence="22" key="1">
    <citation type="journal article" date="2012" name="PLoS Genet.">
        <title>The genomes of the fungal plant pathogens Cladosporium fulvum and Dothistroma septosporum reveal adaptation to different hosts and lifestyles but also signatures of common ancestry.</title>
        <authorList>
            <person name="de Wit P.J.G.M."/>
            <person name="van der Burgt A."/>
            <person name="Oekmen B."/>
            <person name="Stergiopoulos I."/>
            <person name="Abd-Elsalam K.A."/>
            <person name="Aerts A.L."/>
            <person name="Bahkali A.H."/>
            <person name="Beenen H.G."/>
            <person name="Chettri P."/>
            <person name="Cox M.P."/>
            <person name="Datema E."/>
            <person name="de Vries R.P."/>
            <person name="Dhillon B."/>
            <person name="Ganley A.R."/>
            <person name="Griffiths S.A."/>
            <person name="Guo Y."/>
            <person name="Hamelin R.C."/>
            <person name="Henrissat B."/>
            <person name="Kabir M.S."/>
            <person name="Jashni M.K."/>
            <person name="Kema G."/>
            <person name="Klaubauf S."/>
            <person name="Lapidus A."/>
            <person name="Levasseur A."/>
            <person name="Lindquist E."/>
            <person name="Mehrabi R."/>
            <person name="Ohm R.A."/>
            <person name="Owen T.J."/>
            <person name="Salamov A."/>
            <person name="Schwelm A."/>
            <person name="Schijlen E."/>
            <person name="Sun H."/>
            <person name="van den Burg H.A."/>
            <person name="van Ham R.C.H.J."/>
            <person name="Zhang S."/>
            <person name="Goodwin S.B."/>
            <person name="Grigoriev I.V."/>
            <person name="Collemare J."/>
            <person name="Bradshaw R.E."/>
        </authorList>
    </citation>
    <scope>NUCLEOTIDE SEQUENCE [LARGE SCALE GENOMIC DNA]</scope>
    <source>
        <strain evidence="22">NZE10 / CBS 128990</strain>
    </source>
</reference>
<keyword evidence="11 16" id="KW-0560">Oxidoreductase</keyword>
<evidence type="ECO:0000256" key="12">
    <source>
        <dbReference type="ARBA" id="ARBA00023004"/>
    </source>
</evidence>